<evidence type="ECO:0000256" key="2">
    <source>
        <dbReference type="ARBA" id="ARBA00022527"/>
    </source>
</evidence>
<dbReference type="GO" id="GO:0005524">
    <property type="term" value="F:ATP binding"/>
    <property type="evidence" value="ECO:0007669"/>
    <property type="project" value="UniProtKB-UniRule"/>
</dbReference>
<keyword evidence="5" id="KW-0418">Kinase</keyword>
<feature type="short sequence motif" description="VHIID" evidence="11">
    <location>
        <begin position="905"/>
        <end position="909"/>
    </location>
</feature>
<comment type="catalytic activity">
    <reaction evidence="10">
        <text>L-seryl-[protein] + ATP = O-phospho-L-seryl-[protein] + ADP + H(+)</text>
        <dbReference type="Rhea" id="RHEA:17989"/>
        <dbReference type="Rhea" id="RHEA-COMP:9863"/>
        <dbReference type="Rhea" id="RHEA-COMP:11604"/>
        <dbReference type="ChEBI" id="CHEBI:15378"/>
        <dbReference type="ChEBI" id="CHEBI:29999"/>
        <dbReference type="ChEBI" id="CHEBI:30616"/>
        <dbReference type="ChEBI" id="CHEBI:83421"/>
        <dbReference type="ChEBI" id="CHEBI:456216"/>
        <dbReference type="EC" id="2.7.11.1"/>
    </reaction>
</comment>
<organism evidence="14">
    <name type="scientific">Aegilops tauschii</name>
    <name type="common">Tausch's goatgrass</name>
    <name type="synonym">Aegilops squarrosa</name>
    <dbReference type="NCBI Taxonomy" id="37682"/>
    <lineage>
        <taxon>Eukaryota</taxon>
        <taxon>Viridiplantae</taxon>
        <taxon>Streptophyta</taxon>
        <taxon>Embryophyta</taxon>
        <taxon>Tracheophyta</taxon>
        <taxon>Spermatophyta</taxon>
        <taxon>Magnoliopsida</taxon>
        <taxon>Liliopsida</taxon>
        <taxon>Poales</taxon>
        <taxon>Poaceae</taxon>
        <taxon>BOP clade</taxon>
        <taxon>Pooideae</taxon>
        <taxon>Triticodae</taxon>
        <taxon>Triticeae</taxon>
        <taxon>Triticinae</taxon>
        <taxon>Aegilops</taxon>
    </lineage>
</organism>
<evidence type="ECO:0000256" key="1">
    <source>
        <dbReference type="ARBA" id="ARBA00012513"/>
    </source>
</evidence>
<dbReference type="InterPro" id="IPR046829">
    <property type="entry name" value="Calmod_bind_C"/>
</dbReference>
<dbReference type="Pfam" id="PF07887">
    <property type="entry name" value="Calmodulin_bind"/>
    <property type="match status" value="1"/>
</dbReference>
<dbReference type="InterPro" id="IPR005202">
    <property type="entry name" value="TF_GRAS"/>
</dbReference>
<keyword evidence="7" id="KW-0805">Transcription regulation</keyword>
<dbReference type="InterPro" id="IPR008271">
    <property type="entry name" value="Ser/Thr_kinase_AS"/>
</dbReference>
<dbReference type="PROSITE" id="PS00108">
    <property type="entry name" value="PROTEIN_KINASE_ST"/>
    <property type="match status" value="1"/>
</dbReference>
<dbReference type="Pfam" id="PF00069">
    <property type="entry name" value="Pkinase"/>
    <property type="match status" value="1"/>
</dbReference>
<dbReference type="FunFam" id="3.30.200.20:FF:000465">
    <property type="entry name" value="Cysteine-rich receptor-like protein kinase 6"/>
    <property type="match status" value="1"/>
</dbReference>
<keyword evidence="3" id="KW-0808">Transferase</keyword>
<feature type="region of interest" description="Leucine repeat I (LRI)" evidence="11">
    <location>
        <begin position="795"/>
        <end position="855"/>
    </location>
</feature>
<evidence type="ECO:0000256" key="7">
    <source>
        <dbReference type="ARBA" id="ARBA00023015"/>
    </source>
</evidence>
<dbReference type="InterPro" id="IPR017441">
    <property type="entry name" value="Protein_kinase_ATP_BS"/>
</dbReference>
<proteinExistence type="inferred from homology"/>
<evidence type="ECO:0000256" key="4">
    <source>
        <dbReference type="ARBA" id="ARBA00022741"/>
    </source>
</evidence>
<keyword evidence="8" id="KW-0804">Transcription</keyword>
<dbReference type="InterPro" id="IPR000719">
    <property type="entry name" value="Prot_kinase_dom"/>
</dbReference>
<keyword evidence="4 12" id="KW-0547">Nucleotide-binding</keyword>
<dbReference type="FunFam" id="1.10.510.10:FF:001023">
    <property type="entry name" value="Os07g0541700 protein"/>
    <property type="match status" value="1"/>
</dbReference>
<dbReference type="SUPFAM" id="SSF56112">
    <property type="entry name" value="Protein kinase-like (PK-like)"/>
    <property type="match status" value="1"/>
</dbReference>
<dbReference type="GO" id="GO:0004674">
    <property type="term" value="F:protein serine/threonine kinase activity"/>
    <property type="evidence" value="ECO:0007669"/>
    <property type="project" value="UniProtKB-KW"/>
</dbReference>
<evidence type="ECO:0000256" key="12">
    <source>
        <dbReference type="PROSITE-ProRule" id="PRU10141"/>
    </source>
</evidence>
<dbReference type="InterPro" id="IPR046830">
    <property type="entry name" value="Calmod_bind_M"/>
</dbReference>
<dbReference type="InterPro" id="IPR046831">
    <property type="entry name" value="Calmodulin_bind_N"/>
</dbReference>
<reference evidence="14" key="1">
    <citation type="submission" date="2015-06" db="UniProtKB">
        <authorList>
            <consortium name="EnsemblPlants"/>
        </authorList>
    </citation>
    <scope>IDENTIFICATION</scope>
</reference>
<dbReference type="PANTHER" id="PTHR31636">
    <property type="entry name" value="OSJNBA0084A10.13 PROTEIN-RELATED"/>
    <property type="match status" value="1"/>
</dbReference>
<evidence type="ECO:0000256" key="6">
    <source>
        <dbReference type="ARBA" id="ARBA00022840"/>
    </source>
</evidence>
<dbReference type="InterPro" id="IPR011009">
    <property type="entry name" value="Kinase-like_dom_sf"/>
</dbReference>
<evidence type="ECO:0000256" key="5">
    <source>
        <dbReference type="ARBA" id="ARBA00022777"/>
    </source>
</evidence>
<keyword evidence="6 12" id="KW-0067">ATP-binding</keyword>
<dbReference type="EC" id="2.7.11.1" evidence="1"/>
<feature type="region of interest" description="VHIID" evidence="11">
    <location>
        <begin position="874"/>
        <end position="939"/>
    </location>
</feature>
<dbReference type="PROSITE" id="PS00107">
    <property type="entry name" value="PROTEIN_KINASE_ATP"/>
    <property type="match status" value="1"/>
</dbReference>
<name>M8B903_AEGTA</name>
<comment type="similarity">
    <text evidence="11">Belongs to the GRAS family.</text>
</comment>
<dbReference type="Pfam" id="PF03514">
    <property type="entry name" value="GRAS"/>
    <property type="match status" value="1"/>
</dbReference>
<evidence type="ECO:0000256" key="11">
    <source>
        <dbReference type="PROSITE-ProRule" id="PRU01191"/>
    </source>
</evidence>
<dbReference type="SMART" id="SM00220">
    <property type="entry name" value="S_TKc"/>
    <property type="match status" value="1"/>
</dbReference>
<evidence type="ECO:0000259" key="13">
    <source>
        <dbReference type="PROSITE" id="PS50011"/>
    </source>
</evidence>
<comment type="catalytic activity">
    <reaction evidence="9">
        <text>L-threonyl-[protein] + ATP = O-phospho-L-threonyl-[protein] + ADP + H(+)</text>
        <dbReference type="Rhea" id="RHEA:46608"/>
        <dbReference type="Rhea" id="RHEA-COMP:11060"/>
        <dbReference type="Rhea" id="RHEA-COMP:11605"/>
        <dbReference type="ChEBI" id="CHEBI:15378"/>
        <dbReference type="ChEBI" id="CHEBI:30013"/>
        <dbReference type="ChEBI" id="CHEBI:30616"/>
        <dbReference type="ChEBI" id="CHEBI:61977"/>
        <dbReference type="ChEBI" id="CHEBI:456216"/>
        <dbReference type="EC" id="2.7.11.1"/>
    </reaction>
</comment>
<dbReference type="Pfam" id="PF20452">
    <property type="entry name" value="Calmod_bind_C"/>
    <property type="match status" value="1"/>
</dbReference>
<feature type="region of interest" description="SAW" evidence="11">
    <location>
        <begin position="1242"/>
        <end position="1316"/>
    </location>
</feature>
<feature type="region of interest" description="Leucine repeat II (LRII)" evidence="11">
    <location>
        <begin position="955"/>
        <end position="987"/>
    </location>
</feature>
<feature type="domain" description="Protein kinase" evidence="13">
    <location>
        <begin position="23"/>
        <end position="293"/>
    </location>
</feature>
<feature type="binding site" evidence="12">
    <location>
        <position position="52"/>
    </location>
    <ligand>
        <name>ATP</name>
        <dbReference type="ChEBI" id="CHEBI:30616"/>
    </ligand>
</feature>
<evidence type="ECO:0000256" key="3">
    <source>
        <dbReference type="ARBA" id="ARBA00022679"/>
    </source>
</evidence>
<evidence type="ECO:0000256" key="8">
    <source>
        <dbReference type="ARBA" id="ARBA00023163"/>
    </source>
</evidence>
<dbReference type="Gene3D" id="3.30.200.20">
    <property type="entry name" value="Phosphorylase Kinase, domain 1"/>
    <property type="match status" value="1"/>
</dbReference>
<accession>M8B903</accession>
<dbReference type="PROSITE" id="PS50985">
    <property type="entry name" value="GRAS"/>
    <property type="match status" value="1"/>
</dbReference>
<evidence type="ECO:0000313" key="14">
    <source>
        <dbReference type="EnsemblPlants" id="EMT21260"/>
    </source>
</evidence>
<protein>
    <recommendedName>
        <fullName evidence="1">non-specific serine/threonine protein kinase</fullName>
        <ecNumber evidence="1">2.7.11.1</ecNumber>
    </recommendedName>
</protein>
<dbReference type="Pfam" id="PF20451">
    <property type="entry name" value="Calmod_bind_M"/>
    <property type="match status" value="1"/>
</dbReference>
<dbReference type="Gene3D" id="1.10.510.10">
    <property type="entry name" value="Transferase(Phosphotransferase) domain 1"/>
    <property type="match status" value="1"/>
</dbReference>
<evidence type="ECO:0000256" key="10">
    <source>
        <dbReference type="ARBA" id="ARBA00048679"/>
    </source>
</evidence>
<comment type="caution">
    <text evidence="11">Lacks conserved residue(s) required for the propagation of feature annotation.</text>
</comment>
<evidence type="ECO:0000256" key="9">
    <source>
        <dbReference type="ARBA" id="ARBA00047899"/>
    </source>
</evidence>
<dbReference type="PROSITE" id="PS50011">
    <property type="entry name" value="PROTEIN_KINASE_DOM"/>
    <property type="match status" value="1"/>
</dbReference>
<keyword evidence="2" id="KW-0723">Serine/threonine-protein kinase</keyword>
<sequence length="1316" mass="147288">MDDAGSESTAVPLDLLLQITDGFSEERKLGSGSFGEVYLGVHPDGQKIAVKKIYDMPGVDEEQFQNEFKNLARLQHRNIVRLVGYCHHIQEVPAMYEGKLVLAEKIHRALCLEYMSNGSLEKYISDECDKYDWHTGYGIIKGICQGLKYLHTKLKPPIYHLDLKPANILLDENMVPRIADFGISRLFGDERTRATKSTLGTQGYLPPEYIRNYLISSKFDIFSLGVVIIKIMAGRAGYYRSAEMSSHEFTNFVQENWTNRLHETSSLMKAYSKQENSGGLTPDYFMNNGRPVSEVPLNNDASPSKQARTAWQYPTDMTAQQAIAELGERQAASLPDGIYEPPRQISEGFPESGGTTRVKLRFVDVEGPKDPLYTGCPVQWLNGENAKVVIFENDKQITQGNLSKLKIEILAVHADFFTERGQADFTKEEFNKQIHMYNENESVLTTVNLKNGEACIGSFFFTESYRKKLRLTARVERQDLAVRVQEAITDPFVIKDHRSALNGKRYPPSKEEAVHHLENISLKGKRCNDLADKNITTVKRLMRHYHRDKSGLQKLTGMKDEDWSTMVTHATTCDPGVEIYSYGVAEENCELLFNDFYDLVGVLTNGDYVPVSHLDQFQQLKMKSWKMSAFKKLEEREKSGVLIPDYLMMNGCPVRTVPLNNDAGPSVQAKRTSQYPNDIAAQHEFGDSEFGDRHSLIGFSLAEVLSNNDAGDSKQEQTVHQGHGQPDASITQANILNDQGSLSAQPTPLHNFLPVPADEMITRASLTDEQTEYFSTTDEQTEYFSTTDSLGINTGDLKQVIIACGKAAAGNGIYETEVLISELRQLVSISGDPMQRLGACMLEGLVARFSSSGSKLYKSLNCKEPTSPELMSYMHLLYDMCPLYKFGYMSANGAIAEAVKGENFVHIIDFQIAQGSQWITIIQALAARPAGPPCLRITGIDDSNSAYARGGGLDMVGTRLHSISASCGLPFEFNAVHAASHEVYIQHLDTRPGEAIVVNFAYQLHHTPDESVSVENHRDRIIRMIKSLAPRVVTLVEPETNAAIAEAVKGENFVHIIDFQIAQGSQWITIIQALAARPAGPPCLRITGIDDSNSAYARGGGLDMVGTRLHSISASCGLPFEFNAVHAASHEVYIQHLDTRPGEAIVVNFAYQLHHTPDESVSVENHRDRIIRMIKSLAPRVVTLVEQESNTNTTPFFQRYLETLDYYTAVFESIDVALPRDDKTRISTEQHCLARDIISLIACEGAERVERHEVFGKWKARFAMAGFRPYPLCSLVNNTIKTLLDDYHRCYRLEERDGVLYLGWKSRMLVVSSAWR</sequence>
<dbReference type="EnsemblPlants" id="EMT21260">
    <property type="protein sequence ID" value="EMT21260"/>
    <property type="gene ID" value="F775_52217"/>
</dbReference>